<feature type="domain" description="Glycosyl transferase family 3 N-terminal" evidence="10">
    <location>
        <begin position="45"/>
        <end position="105"/>
    </location>
</feature>
<dbReference type="Pfam" id="PF00591">
    <property type="entry name" value="Glycos_transf_3"/>
    <property type="match status" value="1"/>
</dbReference>
<dbReference type="GO" id="GO:0000162">
    <property type="term" value="P:L-tryptophan biosynthetic process"/>
    <property type="evidence" value="ECO:0007669"/>
    <property type="project" value="UniProtKB-KW"/>
</dbReference>
<dbReference type="InterPro" id="IPR036320">
    <property type="entry name" value="Glycosyl_Trfase_fam3_N_dom_sf"/>
</dbReference>
<dbReference type="HAMAP" id="MF_00211">
    <property type="entry name" value="TrpD"/>
    <property type="match status" value="1"/>
</dbReference>
<keyword evidence="5" id="KW-0808">Transferase</keyword>
<dbReference type="PANTHER" id="PTHR43285:SF2">
    <property type="entry name" value="ANTHRANILATE PHOSPHORIBOSYLTRANSFERASE"/>
    <property type="match status" value="1"/>
</dbReference>
<gene>
    <name evidence="11" type="ORF">EVOR1521_LOCUS11739</name>
</gene>
<proteinExistence type="inferred from homology"/>
<evidence type="ECO:0000256" key="4">
    <source>
        <dbReference type="ARBA" id="ARBA00022676"/>
    </source>
</evidence>
<reference evidence="11" key="1">
    <citation type="submission" date="2023-08" db="EMBL/GenBank/DDBJ databases">
        <authorList>
            <person name="Chen Y."/>
            <person name="Shah S."/>
            <person name="Dougan E. K."/>
            <person name="Thang M."/>
            <person name="Chan C."/>
        </authorList>
    </citation>
    <scope>NUCLEOTIDE SEQUENCE</scope>
</reference>
<evidence type="ECO:0000256" key="1">
    <source>
        <dbReference type="ARBA" id="ARBA00004907"/>
    </source>
</evidence>
<comment type="similarity">
    <text evidence="8">Belongs to the anthranilate phosphoribosyltransferase family.</text>
</comment>
<dbReference type="FunFam" id="3.40.1030.10:FF:000002">
    <property type="entry name" value="Anthranilate phosphoribosyltransferase"/>
    <property type="match status" value="1"/>
</dbReference>
<dbReference type="GO" id="GO:0005829">
    <property type="term" value="C:cytosol"/>
    <property type="evidence" value="ECO:0007669"/>
    <property type="project" value="TreeGrafter"/>
</dbReference>
<evidence type="ECO:0000313" key="11">
    <source>
        <dbReference type="EMBL" id="CAJ1385047.1"/>
    </source>
</evidence>
<evidence type="ECO:0000313" key="12">
    <source>
        <dbReference type="Proteomes" id="UP001178507"/>
    </source>
</evidence>
<dbReference type="Proteomes" id="UP001178507">
    <property type="component" value="Unassembled WGS sequence"/>
</dbReference>
<dbReference type="GO" id="GO:0004048">
    <property type="term" value="F:anthranilate phosphoribosyltransferase activity"/>
    <property type="evidence" value="ECO:0007669"/>
    <property type="project" value="UniProtKB-EC"/>
</dbReference>
<dbReference type="EC" id="2.4.2.18" evidence="2"/>
<evidence type="ECO:0000256" key="5">
    <source>
        <dbReference type="ARBA" id="ARBA00022679"/>
    </source>
</evidence>
<dbReference type="AlphaFoldDB" id="A0AA36IC81"/>
<dbReference type="InterPro" id="IPR017459">
    <property type="entry name" value="Glycosyl_Trfase_fam3_N_dom"/>
</dbReference>
<dbReference type="Gene3D" id="1.20.970.10">
    <property type="entry name" value="Transferase, Pyrimidine Nucleoside Phosphorylase, Chain C"/>
    <property type="match status" value="1"/>
</dbReference>
<evidence type="ECO:0000259" key="9">
    <source>
        <dbReference type="Pfam" id="PF00591"/>
    </source>
</evidence>
<organism evidence="11 12">
    <name type="scientific">Effrenium voratum</name>
    <dbReference type="NCBI Taxonomy" id="2562239"/>
    <lineage>
        <taxon>Eukaryota</taxon>
        <taxon>Sar</taxon>
        <taxon>Alveolata</taxon>
        <taxon>Dinophyceae</taxon>
        <taxon>Suessiales</taxon>
        <taxon>Symbiodiniaceae</taxon>
        <taxon>Effrenium</taxon>
    </lineage>
</organism>
<evidence type="ECO:0000256" key="8">
    <source>
        <dbReference type="ARBA" id="ARBA00061500"/>
    </source>
</evidence>
<evidence type="ECO:0000256" key="6">
    <source>
        <dbReference type="ARBA" id="ARBA00022822"/>
    </source>
</evidence>
<keyword evidence="12" id="KW-1185">Reference proteome</keyword>
<protein>
    <recommendedName>
        <fullName evidence="2">anthranilate phosphoribosyltransferase</fullName>
        <ecNumber evidence="2">2.4.2.18</ecNumber>
    </recommendedName>
</protein>
<dbReference type="InterPro" id="IPR000312">
    <property type="entry name" value="Glycosyl_Trfase_fam3"/>
</dbReference>
<comment type="pathway">
    <text evidence="1">Amino-acid biosynthesis; L-tryptophan biosynthesis; L-tryptophan from chorismate: step 2/5.</text>
</comment>
<feature type="domain" description="Glycosyl transferase family 3" evidence="9">
    <location>
        <begin position="116"/>
        <end position="367"/>
    </location>
</feature>
<evidence type="ECO:0000256" key="7">
    <source>
        <dbReference type="ARBA" id="ARBA00023141"/>
    </source>
</evidence>
<dbReference type="SUPFAM" id="SSF47648">
    <property type="entry name" value="Nucleoside phosphorylase/phosphoribosyltransferase N-terminal domain"/>
    <property type="match status" value="1"/>
</dbReference>
<evidence type="ECO:0000259" key="10">
    <source>
        <dbReference type="Pfam" id="PF02885"/>
    </source>
</evidence>
<dbReference type="EMBL" id="CAUJNA010001186">
    <property type="protein sequence ID" value="CAJ1385047.1"/>
    <property type="molecule type" value="Genomic_DNA"/>
</dbReference>
<keyword evidence="4" id="KW-0328">Glycosyltransferase</keyword>
<dbReference type="InterPro" id="IPR035902">
    <property type="entry name" value="Nuc_phospho_transferase"/>
</dbReference>
<dbReference type="Gene3D" id="3.40.1030.10">
    <property type="entry name" value="Nucleoside phosphorylase/phosphoribosyltransferase catalytic domain"/>
    <property type="match status" value="1"/>
</dbReference>
<keyword evidence="6" id="KW-0822">Tryptophan biosynthesis</keyword>
<evidence type="ECO:0000256" key="2">
    <source>
        <dbReference type="ARBA" id="ARBA00011948"/>
    </source>
</evidence>
<dbReference type="PANTHER" id="PTHR43285">
    <property type="entry name" value="ANTHRANILATE PHOSPHORIBOSYLTRANSFERASE"/>
    <property type="match status" value="1"/>
</dbReference>
<dbReference type="NCBIfam" id="TIGR01245">
    <property type="entry name" value="trpD"/>
    <property type="match status" value="1"/>
</dbReference>
<name>A0AA36IC81_9DINO</name>
<accession>A0AA36IC81</accession>
<dbReference type="SUPFAM" id="SSF52418">
    <property type="entry name" value="Nucleoside phosphorylase/phosphoribosyltransferase catalytic domain"/>
    <property type="match status" value="1"/>
</dbReference>
<evidence type="ECO:0000256" key="3">
    <source>
        <dbReference type="ARBA" id="ARBA00022605"/>
    </source>
</evidence>
<sequence length="386" mass="39954">TGLPGPALFGVGAPFPGGTASTFFSRMSAPDAKKTKPSGGGVKAAVKTLAANAQLSAEEASTAMREIMGGEASPAQVGAFLALLTLEKCSAEIVHSLADVMRSNALLVEVPRSEDLIVDIVGTGGDGQDTFNISTAAGLLAAGAGVRIVKHGNRAASSKSGAADILEALGARLELTPAEVQPVLSAGNFAFLFARSYHPAMRHVGPIRLELGIRTVFNILGPLTNPAKPDAMVCGVYTESLGRLFVEVFKMLGMRRALVVHGCEGLDELSIAGPSKVWELKEGGEIVEYQVRPEDFGVAVHPLIEVAGNSPEENAQEMRELLKGQGRLAVREMVLMNASAALYVAGKVPNFKAGTEAAKAAMSNGSAVKTLEAYVSSSQGSAAPAM</sequence>
<feature type="non-terminal residue" evidence="11">
    <location>
        <position position="1"/>
    </location>
</feature>
<dbReference type="InterPro" id="IPR005940">
    <property type="entry name" value="Anthranilate_Pribosyl_Tfrase"/>
</dbReference>
<comment type="caution">
    <text evidence="11">The sequence shown here is derived from an EMBL/GenBank/DDBJ whole genome shotgun (WGS) entry which is preliminary data.</text>
</comment>
<keyword evidence="7" id="KW-0057">Aromatic amino acid biosynthesis</keyword>
<dbReference type="Pfam" id="PF02885">
    <property type="entry name" value="Glycos_trans_3N"/>
    <property type="match status" value="1"/>
</dbReference>
<keyword evidence="3" id="KW-0028">Amino-acid biosynthesis</keyword>